<organism evidence="1 2">
    <name type="scientific">Parascaris equorum</name>
    <name type="common">Equine roundworm</name>
    <dbReference type="NCBI Taxonomy" id="6256"/>
    <lineage>
        <taxon>Eukaryota</taxon>
        <taxon>Metazoa</taxon>
        <taxon>Ecdysozoa</taxon>
        <taxon>Nematoda</taxon>
        <taxon>Chromadorea</taxon>
        <taxon>Rhabditida</taxon>
        <taxon>Spirurina</taxon>
        <taxon>Ascaridomorpha</taxon>
        <taxon>Ascaridoidea</taxon>
        <taxon>Ascarididae</taxon>
        <taxon>Parascaris</taxon>
    </lineage>
</organism>
<evidence type="ECO:0000313" key="2">
    <source>
        <dbReference type="WBParaSite" id="PEQ_0000926101-mRNA-1"/>
    </source>
</evidence>
<dbReference type="Proteomes" id="UP000887564">
    <property type="component" value="Unplaced"/>
</dbReference>
<dbReference type="WBParaSite" id="PEQ_0000926101-mRNA-1">
    <property type="protein sequence ID" value="PEQ_0000926101-mRNA-1"/>
    <property type="gene ID" value="PEQ_0000926101"/>
</dbReference>
<protein>
    <submittedName>
        <fullName evidence="2">Uncharacterized protein</fullName>
    </submittedName>
</protein>
<keyword evidence="1" id="KW-1185">Reference proteome</keyword>
<accession>A0A914S4T1</accession>
<name>A0A914S4T1_PAREQ</name>
<evidence type="ECO:0000313" key="1">
    <source>
        <dbReference type="Proteomes" id="UP000887564"/>
    </source>
</evidence>
<proteinExistence type="predicted"/>
<sequence length="75" mass="8968">MWTKVGQSEKRCYGIIYISECWKCHTYSCSYGWIERYVDGPKKLNEVNAFYAFLFEEFSEVLFVFFLKKVVVLVT</sequence>
<dbReference type="AlphaFoldDB" id="A0A914S4T1"/>
<reference evidence="2" key="1">
    <citation type="submission" date="2022-11" db="UniProtKB">
        <authorList>
            <consortium name="WormBaseParasite"/>
        </authorList>
    </citation>
    <scope>IDENTIFICATION</scope>
</reference>